<evidence type="ECO:0000256" key="2">
    <source>
        <dbReference type="SAM" id="SignalP"/>
    </source>
</evidence>
<evidence type="ECO:0000313" key="6">
    <source>
        <dbReference type="WBParaSite" id="SPAL_0001665900.1"/>
    </source>
</evidence>
<feature type="chain" id="PRO_5009790775" evidence="2">
    <location>
        <begin position="22"/>
        <end position="187"/>
    </location>
</feature>
<evidence type="ECO:0000313" key="3">
    <source>
        <dbReference type="Proteomes" id="UP000046392"/>
    </source>
</evidence>
<evidence type="ECO:0000313" key="5">
    <source>
        <dbReference type="WBParaSite" id="SPAL_0000015200.1"/>
    </source>
</evidence>
<organism evidence="3 6">
    <name type="scientific">Strongyloides papillosus</name>
    <name type="common">Intestinal threadworm</name>
    <dbReference type="NCBI Taxonomy" id="174720"/>
    <lineage>
        <taxon>Eukaryota</taxon>
        <taxon>Metazoa</taxon>
        <taxon>Ecdysozoa</taxon>
        <taxon>Nematoda</taxon>
        <taxon>Chromadorea</taxon>
        <taxon>Rhabditida</taxon>
        <taxon>Tylenchina</taxon>
        <taxon>Panagrolaimomorpha</taxon>
        <taxon>Strongyloidoidea</taxon>
        <taxon>Strongyloididae</taxon>
        <taxon>Strongyloides</taxon>
    </lineage>
</organism>
<evidence type="ECO:0000313" key="4">
    <source>
        <dbReference type="WBParaSite" id="SPAL_0000000900.1"/>
    </source>
</evidence>
<sequence>MIIFKTLTVFIIILTFNIVKSNTVLSSEVKKLYVHGQLTAYDFFGGYVPIQHRDFNVQVEITIKDLILNKDIYKETFVVNQNISFSTPLTSTIDSKTKVYSLQYYYKGKGITGIKYIPEDCHRTKIIGIYYCCFFKTIDKNKEPVTDEEWDKFLIGYMNTHLSGLGNPHPNHNEPHKDPHIQIPKKQ</sequence>
<protein>
    <submittedName>
        <fullName evidence="4 5">Uncharacterized protein</fullName>
    </submittedName>
</protein>
<name>A0A0N5CFM3_STREA</name>
<dbReference type="WBParaSite" id="SPAL_0001665900.1">
    <property type="protein sequence ID" value="SPAL_0001665900.1"/>
    <property type="gene ID" value="SPAL_0001665900"/>
</dbReference>
<dbReference type="WBParaSite" id="SPAL_0000000900.1">
    <property type="protein sequence ID" value="SPAL_0000000900.1"/>
    <property type="gene ID" value="SPAL_0000000900"/>
</dbReference>
<dbReference type="AlphaFoldDB" id="A0A0N5CFM3"/>
<accession>A0A0N5CFM3</accession>
<proteinExistence type="predicted"/>
<feature type="region of interest" description="Disordered" evidence="1">
    <location>
        <begin position="165"/>
        <end position="187"/>
    </location>
</feature>
<dbReference type="WBParaSite" id="SPAL_0000015200.1">
    <property type="protein sequence ID" value="SPAL_0000015200.1"/>
    <property type="gene ID" value="SPAL_0000015200"/>
</dbReference>
<reference evidence="4 5" key="1">
    <citation type="submission" date="2017-02" db="UniProtKB">
        <authorList>
            <consortium name="WormBaseParasite"/>
        </authorList>
    </citation>
    <scope>IDENTIFICATION</scope>
</reference>
<feature type="signal peptide" evidence="2">
    <location>
        <begin position="1"/>
        <end position="21"/>
    </location>
</feature>
<feature type="compositionally biased region" description="Basic and acidic residues" evidence="1">
    <location>
        <begin position="171"/>
        <end position="180"/>
    </location>
</feature>
<keyword evidence="2" id="KW-0732">Signal</keyword>
<keyword evidence="3" id="KW-1185">Reference proteome</keyword>
<dbReference type="Proteomes" id="UP000046392">
    <property type="component" value="Unplaced"/>
</dbReference>
<evidence type="ECO:0000256" key="1">
    <source>
        <dbReference type="SAM" id="MobiDB-lite"/>
    </source>
</evidence>